<dbReference type="InterPro" id="IPR050294">
    <property type="entry name" value="RnfB_subfamily"/>
</dbReference>
<keyword evidence="2 8" id="KW-0813">Transport</keyword>
<evidence type="ECO:0000313" key="10">
    <source>
        <dbReference type="EMBL" id="MBB4919223.1"/>
    </source>
</evidence>
<dbReference type="PRINTS" id="PR00354">
    <property type="entry name" value="7FE8SFRDOXIN"/>
</dbReference>
<evidence type="ECO:0000256" key="1">
    <source>
        <dbReference type="ARBA" id="ARBA00001966"/>
    </source>
</evidence>
<protein>
    <recommendedName>
        <fullName evidence="8">Ferredoxin</fullName>
    </recommendedName>
</protein>
<evidence type="ECO:0000256" key="3">
    <source>
        <dbReference type="ARBA" id="ARBA00022485"/>
    </source>
</evidence>
<dbReference type="PANTHER" id="PTHR42859:SF2">
    <property type="entry name" value="FERREDOXIN"/>
    <property type="match status" value="1"/>
</dbReference>
<evidence type="ECO:0000256" key="7">
    <source>
        <dbReference type="ARBA" id="ARBA00023014"/>
    </source>
</evidence>
<sequence>MTYVIGADCIDVLDRSCVDVCPVDCIYVGERKSYINASACIDCGACEVECPVSAIVADRVARRDETLNAHLEDSRAFFLDVLPGRDLPLGDPGGAGLTGEIGTDTALVTAHLPKPPQT</sequence>
<keyword evidence="8" id="KW-0003">3Fe-4S</keyword>
<dbReference type="Pfam" id="PF00037">
    <property type="entry name" value="Fer4"/>
    <property type="match status" value="1"/>
</dbReference>
<organism evidence="10 11">
    <name type="scientific">Streptosporangium saharense</name>
    <dbReference type="NCBI Taxonomy" id="1706840"/>
    <lineage>
        <taxon>Bacteria</taxon>
        <taxon>Bacillati</taxon>
        <taxon>Actinomycetota</taxon>
        <taxon>Actinomycetes</taxon>
        <taxon>Streptosporangiales</taxon>
        <taxon>Streptosporangiaceae</taxon>
        <taxon>Streptosporangium</taxon>
    </lineage>
</organism>
<evidence type="ECO:0000313" key="11">
    <source>
        <dbReference type="Proteomes" id="UP000552644"/>
    </source>
</evidence>
<dbReference type="SUPFAM" id="SSF54862">
    <property type="entry name" value="4Fe-4S ferredoxins"/>
    <property type="match status" value="1"/>
</dbReference>
<dbReference type="InterPro" id="IPR000813">
    <property type="entry name" value="7Fe_ferredoxin"/>
</dbReference>
<evidence type="ECO:0000256" key="5">
    <source>
        <dbReference type="ARBA" id="ARBA00022982"/>
    </source>
</evidence>
<comment type="caution">
    <text evidence="10">The sequence shown here is derived from an EMBL/GenBank/DDBJ whole genome shotgun (WGS) entry which is preliminary data.</text>
</comment>
<proteinExistence type="predicted"/>
<dbReference type="GO" id="GO:0051539">
    <property type="term" value="F:4 iron, 4 sulfur cluster binding"/>
    <property type="evidence" value="ECO:0007669"/>
    <property type="project" value="UniProtKB-UniRule"/>
</dbReference>
<evidence type="ECO:0000256" key="6">
    <source>
        <dbReference type="ARBA" id="ARBA00023004"/>
    </source>
</evidence>
<dbReference type="EMBL" id="JACHJP010000009">
    <property type="protein sequence ID" value="MBB4919223.1"/>
    <property type="molecule type" value="Genomic_DNA"/>
</dbReference>
<reference evidence="10 11" key="1">
    <citation type="submission" date="2020-08" db="EMBL/GenBank/DDBJ databases">
        <title>Genomic Encyclopedia of Type Strains, Phase III (KMG-III): the genomes of soil and plant-associated and newly described type strains.</title>
        <authorList>
            <person name="Whitman W."/>
        </authorList>
    </citation>
    <scope>NUCLEOTIDE SEQUENCE [LARGE SCALE GENOMIC DNA]</scope>
    <source>
        <strain evidence="10 11">CECT 8840</strain>
    </source>
</reference>
<dbReference type="GO" id="GO:0009055">
    <property type="term" value="F:electron transfer activity"/>
    <property type="evidence" value="ECO:0007669"/>
    <property type="project" value="UniProtKB-UniRule"/>
</dbReference>
<feature type="domain" description="4Fe-4S ferredoxin-type" evidence="9">
    <location>
        <begin position="31"/>
        <end position="60"/>
    </location>
</feature>
<dbReference type="GO" id="GO:0051538">
    <property type="term" value="F:3 iron, 4 sulfur cluster binding"/>
    <property type="evidence" value="ECO:0007669"/>
    <property type="project" value="UniProtKB-UniRule"/>
</dbReference>
<keyword evidence="6 8" id="KW-0408">Iron</keyword>
<dbReference type="InterPro" id="IPR017900">
    <property type="entry name" value="4Fe4S_Fe_S_CS"/>
</dbReference>
<comment type="function">
    <text evidence="8">Ferredoxins are iron-sulfur proteins that transfer electrons in a wide variety of metabolic reactions.</text>
</comment>
<keyword evidence="3 8" id="KW-0004">4Fe-4S</keyword>
<dbReference type="PANTHER" id="PTHR42859">
    <property type="entry name" value="OXIDOREDUCTASE"/>
    <property type="match status" value="1"/>
</dbReference>
<keyword evidence="5 8" id="KW-0249">Electron transport</keyword>
<dbReference type="PROSITE" id="PS00198">
    <property type="entry name" value="4FE4S_FER_1"/>
    <property type="match status" value="1"/>
</dbReference>
<comment type="cofactor">
    <cofactor evidence="8">
        <name>[3Fe-4S] cluster</name>
        <dbReference type="ChEBI" id="CHEBI:21137"/>
    </cofactor>
    <text evidence="8">Binds 1 [3Fe-4S] cluster.</text>
</comment>
<accession>A0A7W7QTK3</accession>
<name>A0A7W7QTK3_9ACTN</name>
<dbReference type="RefSeq" id="WP_184721254.1">
    <property type="nucleotide sequence ID" value="NZ_JACHJP010000009.1"/>
</dbReference>
<evidence type="ECO:0000256" key="4">
    <source>
        <dbReference type="ARBA" id="ARBA00022723"/>
    </source>
</evidence>
<dbReference type="GO" id="GO:0046872">
    <property type="term" value="F:metal ion binding"/>
    <property type="evidence" value="ECO:0007669"/>
    <property type="project" value="UniProtKB-UniRule"/>
</dbReference>
<evidence type="ECO:0000256" key="8">
    <source>
        <dbReference type="RuleBase" id="RU365098"/>
    </source>
</evidence>
<dbReference type="Gene3D" id="3.30.70.20">
    <property type="match status" value="1"/>
</dbReference>
<dbReference type="Proteomes" id="UP000552644">
    <property type="component" value="Unassembled WGS sequence"/>
</dbReference>
<keyword evidence="11" id="KW-1185">Reference proteome</keyword>
<keyword evidence="4 8" id="KW-0479">Metal-binding</keyword>
<comment type="cofactor">
    <cofactor evidence="1 8">
        <name>[4Fe-4S] cluster</name>
        <dbReference type="ChEBI" id="CHEBI:49883"/>
    </cofactor>
</comment>
<dbReference type="InterPro" id="IPR017896">
    <property type="entry name" value="4Fe4S_Fe-S-bd"/>
</dbReference>
<gene>
    <name evidence="10" type="ORF">FHS44_006365</name>
</gene>
<evidence type="ECO:0000256" key="2">
    <source>
        <dbReference type="ARBA" id="ARBA00022448"/>
    </source>
</evidence>
<dbReference type="AlphaFoldDB" id="A0A7W7QTK3"/>
<evidence type="ECO:0000259" key="9">
    <source>
        <dbReference type="PROSITE" id="PS51379"/>
    </source>
</evidence>
<keyword evidence="7 8" id="KW-0411">Iron-sulfur</keyword>
<dbReference type="PROSITE" id="PS51379">
    <property type="entry name" value="4FE4S_FER_2"/>
    <property type="match status" value="1"/>
</dbReference>